<dbReference type="Proteomes" id="UP000673394">
    <property type="component" value="Unassembled WGS sequence"/>
</dbReference>
<dbReference type="RefSeq" id="WP_091216994.1">
    <property type="nucleotide sequence ID" value="NZ_JAGKSP010000005.1"/>
</dbReference>
<comment type="caution">
    <text evidence="2">The sequence shown here is derived from an EMBL/GenBank/DDBJ whole genome shotgun (WGS) entry which is preliminary data.</text>
</comment>
<organism evidence="2 3">
    <name type="scientific">Paenibacillus lignilyticus</name>
    <dbReference type="NCBI Taxonomy" id="1172615"/>
    <lineage>
        <taxon>Bacteria</taxon>
        <taxon>Bacillati</taxon>
        <taxon>Bacillota</taxon>
        <taxon>Bacilli</taxon>
        <taxon>Bacillales</taxon>
        <taxon>Paenibacillaceae</taxon>
        <taxon>Paenibacillus</taxon>
    </lineage>
</organism>
<evidence type="ECO:0000313" key="2">
    <source>
        <dbReference type="EMBL" id="MBP3964136.1"/>
    </source>
</evidence>
<name>A0ABS5CDS1_9BACL</name>
<evidence type="ECO:0008006" key="4">
    <source>
        <dbReference type="Google" id="ProtNLM"/>
    </source>
</evidence>
<feature type="region of interest" description="Disordered" evidence="1">
    <location>
        <begin position="41"/>
        <end position="62"/>
    </location>
</feature>
<reference evidence="2 3" key="1">
    <citation type="submission" date="2021-04" db="EMBL/GenBank/DDBJ databases">
        <title>Paenibacillus sp. DLE-14 whole genome sequence.</title>
        <authorList>
            <person name="Ham Y.J."/>
        </authorList>
    </citation>
    <scope>NUCLEOTIDE SEQUENCE [LARGE SCALE GENOMIC DNA]</scope>
    <source>
        <strain evidence="2 3">DLE-14</strain>
    </source>
</reference>
<dbReference type="EMBL" id="JAGKSP010000005">
    <property type="protein sequence ID" value="MBP3964136.1"/>
    <property type="molecule type" value="Genomic_DNA"/>
</dbReference>
<gene>
    <name evidence="2" type="ORF">I8J30_15575</name>
</gene>
<proteinExistence type="predicted"/>
<protein>
    <recommendedName>
        <fullName evidence="4">YfhD family protein</fullName>
    </recommendedName>
</protein>
<keyword evidence="3" id="KW-1185">Reference proteome</keyword>
<accession>A0ABS5CDS1</accession>
<sequence>MANGQNEVSKADVQSVALNKLPVAGAADTEFSAEEAAEVFQHNPASNQTAANVAANEAEDQE</sequence>
<evidence type="ECO:0000256" key="1">
    <source>
        <dbReference type="SAM" id="MobiDB-lite"/>
    </source>
</evidence>
<evidence type="ECO:0000313" key="3">
    <source>
        <dbReference type="Proteomes" id="UP000673394"/>
    </source>
</evidence>